<dbReference type="Proteomes" id="UP000663292">
    <property type="component" value="Chromosome"/>
</dbReference>
<keyword evidence="6 8" id="KW-1133">Transmembrane helix</keyword>
<reference evidence="10 11" key="1">
    <citation type="submission" date="2020-11" db="EMBL/GenBank/DDBJ databases">
        <title>Carbohydrate-dependent, anaerobic sulfur respiration: A novel catabolism in halophilic archaea.</title>
        <authorList>
            <person name="Sorokin D.Y."/>
            <person name="Messina E."/>
            <person name="Smedile F."/>
            <person name="La Cono V."/>
            <person name="Hallsworth J.E."/>
            <person name="Yakimov M.M."/>
        </authorList>
    </citation>
    <scope>NUCLEOTIDE SEQUENCE [LARGE SCALE GENOMIC DNA]</scope>
    <source>
        <strain evidence="10 11">HSR-Est</strain>
    </source>
</reference>
<feature type="transmembrane region" description="Helical" evidence="8">
    <location>
        <begin position="390"/>
        <end position="410"/>
    </location>
</feature>
<dbReference type="GO" id="GO:0005886">
    <property type="term" value="C:plasma membrane"/>
    <property type="evidence" value="ECO:0007669"/>
    <property type="project" value="UniProtKB-SubCell"/>
</dbReference>
<evidence type="ECO:0000313" key="11">
    <source>
        <dbReference type="Proteomes" id="UP000663292"/>
    </source>
</evidence>
<feature type="transmembrane region" description="Helical" evidence="8">
    <location>
        <begin position="127"/>
        <end position="150"/>
    </location>
</feature>
<sequence length="593" mass="66661">MSVSDLIKQTLRDRHDWPRIRLFDRLPTITTKRLLLGVGVGLVGFLVLSPVVFLVWTSVWSGWPGQFDASFTLRNYQAVYSSIETYRLFLNSVLVGLGVTCIAGFFGLMFAWLMARTNVPTKGWMELVILSPYAIPSFMFAMMYIVTFGPHSGLVTTTLMDLFGLHSPPFNIYTPHWIVLIVGINSTTTFYLLTVPALQDMDATYEEIARIYGASPLQTLRSVTFPLIKPAILSAVLLTFIISLGEFAVVAILGAPEQFHVYATKIWLSITGTVPPQYGGAAALSMSLLAVTVVLVWYYRKVTARTEAFMTISGEGYQTRQWDLGNWRWPIAGALWCVLFVFWILPLGVMALASLHDVWVGHVDLSALTLSHYAEVFGSELVRRAFTNSLVIGIGGAILGTILVTFLAYYTERTEYRFRGFVDFLSLAPLAIPSIILGAAVVFTYLWLGKIHPLLDIYGTLWIIMLGSVVVFLPVTSRIAVGNIVQIHHELEESARIHGASWFQQIREVFLPLFRTTIGVILFYLFIHIFRLLTIPIMTYTRGTETVSVVIFLQWRNYADLEFVSAISVVFVGLMFVTIVVLRFSGLRFYQLR</sequence>
<comment type="similarity">
    <text evidence="8">Belongs to the binding-protein-dependent transport system permease family.</text>
</comment>
<evidence type="ECO:0000256" key="4">
    <source>
        <dbReference type="ARBA" id="ARBA00022519"/>
    </source>
</evidence>
<keyword evidence="4" id="KW-0997">Cell inner membrane</keyword>
<evidence type="ECO:0000256" key="1">
    <source>
        <dbReference type="ARBA" id="ARBA00004429"/>
    </source>
</evidence>
<evidence type="ECO:0000313" key="10">
    <source>
        <dbReference type="EMBL" id="QSG15616.1"/>
    </source>
</evidence>
<feature type="transmembrane region" description="Helical" evidence="8">
    <location>
        <begin position="563"/>
        <end position="584"/>
    </location>
</feature>
<gene>
    <name evidence="10" type="primary">thiP2</name>
    <name evidence="10" type="ORF">HSEST_2100</name>
</gene>
<dbReference type="Gene3D" id="1.10.3720.10">
    <property type="entry name" value="MetI-like"/>
    <property type="match status" value="2"/>
</dbReference>
<protein>
    <submittedName>
        <fullName evidence="10">ABC-type Fe3+ transport system, permease component</fullName>
    </submittedName>
</protein>
<evidence type="ECO:0000256" key="2">
    <source>
        <dbReference type="ARBA" id="ARBA00022448"/>
    </source>
</evidence>
<dbReference type="SUPFAM" id="SSF161098">
    <property type="entry name" value="MetI-like"/>
    <property type="match status" value="2"/>
</dbReference>
<keyword evidence="5 8" id="KW-0812">Transmembrane</keyword>
<accession>A0A897P002</accession>
<dbReference type="InterPro" id="IPR035906">
    <property type="entry name" value="MetI-like_sf"/>
</dbReference>
<feature type="transmembrane region" description="Helical" evidence="8">
    <location>
        <begin position="329"/>
        <end position="353"/>
    </location>
</feature>
<evidence type="ECO:0000259" key="9">
    <source>
        <dbReference type="PROSITE" id="PS50928"/>
    </source>
</evidence>
<feature type="transmembrane region" description="Helical" evidence="8">
    <location>
        <begin position="231"/>
        <end position="255"/>
    </location>
</feature>
<evidence type="ECO:0000256" key="8">
    <source>
        <dbReference type="RuleBase" id="RU363032"/>
    </source>
</evidence>
<dbReference type="InterPro" id="IPR000515">
    <property type="entry name" value="MetI-like"/>
</dbReference>
<name>A0A897P002_9EURY</name>
<organism evidence="10 11">
    <name type="scientific">Halapricum desulfuricans</name>
    <dbReference type="NCBI Taxonomy" id="2841257"/>
    <lineage>
        <taxon>Archaea</taxon>
        <taxon>Methanobacteriati</taxon>
        <taxon>Methanobacteriota</taxon>
        <taxon>Stenosarchaea group</taxon>
        <taxon>Halobacteria</taxon>
        <taxon>Halobacteriales</taxon>
        <taxon>Haloarculaceae</taxon>
        <taxon>Halapricum</taxon>
    </lineage>
</organism>
<evidence type="ECO:0000256" key="5">
    <source>
        <dbReference type="ARBA" id="ARBA00022692"/>
    </source>
</evidence>
<dbReference type="PANTHER" id="PTHR43357:SF4">
    <property type="entry name" value="INNER MEMBRANE ABC TRANSPORTER PERMEASE PROTEIN YDCV"/>
    <property type="match status" value="1"/>
</dbReference>
<feature type="transmembrane region" description="Helical" evidence="8">
    <location>
        <begin position="422"/>
        <end position="448"/>
    </location>
</feature>
<keyword evidence="7 8" id="KW-0472">Membrane</keyword>
<dbReference type="AlphaFoldDB" id="A0A897P002"/>
<dbReference type="PROSITE" id="PS50928">
    <property type="entry name" value="ABC_TM1"/>
    <property type="match status" value="2"/>
</dbReference>
<keyword evidence="11" id="KW-1185">Reference proteome</keyword>
<feature type="domain" description="ABC transmembrane type-1" evidence="9">
    <location>
        <begin position="386"/>
        <end position="582"/>
    </location>
</feature>
<dbReference type="EMBL" id="CP064791">
    <property type="protein sequence ID" value="QSG15616.1"/>
    <property type="molecule type" value="Genomic_DNA"/>
</dbReference>
<feature type="transmembrane region" description="Helical" evidence="8">
    <location>
        <begin position="509"/>
        <end position="530"/>
    </location>
</feature>
<comment type="subcellular location">
    <subcellularLocation>
        <location evidence="1">Cell inner membrane</location>
        <topology evidence="1">Multi-pass membrane protein</topology>
    </subcellularLocation>
    <subcellularLocation>
        <location evidence="8">Cell membrane</location>
        <topology evidence="8">Multi-pass membrane protein</topology>
    </subcellularLocation>
</comment>
<evidence type="ECO:0000256" key="6">
    <source>
        <dbReference type="ARBA" id="ARBA00022989"/>
    </source>
</evidence>
<feature type="transmembrane region" description="Helical" evidence="8">
    <location>
        <begin position="170"/>
        <end position="193"/>
    </location>
</feature>
<dbReference type="GO" id="GO:0055085">
    <property type="term" value="P:transmembrane transport"/>
    <property type="evidence" value="ECO:0007669"/>
    <property type="project" value="InterPro"/>
</dbReference>
<dbReference type="RefSeq" id="WP_229120879.1">
    <property type="nucleotide sequence ID" value="NZ_CP064791.1"/>
</dbReference>
<evidence type="ECO:0000256" key="7">
    <source>
        <dbReference type="ARBA" id="ARBA00023136"/>
    </source>
</evidence>
<feature type="transmembrane region" description="Helical" evidence="8">
    <location>
        <begin position="34"/>
        <end position="56"/>
    </location>
</feature>
<dbReference type="Pfam" id="PF00528">
    <property type="entry name" value="BPD_transp_1"/>
    <property type="match status" value="2"/>
</dbReference>
<feature type="transmembrane region" description="Helical" evidence="8">
    <location>
        <begin position="88"/>
        <end position="115"/>
    </location>
</feature>
<dbReference type="GeneID" id="68858734"/>
<keyword evidence="3" id="KW-1003">Cell membrane</keyword>
<feature type="transmembrane region" description="Helical" evidence="8">
    <location>
        <begin position="278"/>
        <end position="299"/>
    </location>
</feature>
<keyword evidence="2 8" id="KW-0813">Transport</keyword>
<dbReference type="CDD" id="cd06261">
    <property type="entry name" value="TM_PBP2"/>
    <property type="match status" value="2"/>
</dbReference>
<feature type="transmembrane region" description="Helical" evidence="8">
    <location>
        <begin position="460"/>
        <end position="481"/>
    </location>
</feature>
<proteinExistence type="inferred from homology"/>
<dbReference type="PANTHER" id="PTHR43357">
    <property type="entry name" value="INNER MEMBRANE ABC TRANSPORTER PERMEASE PROTEIN YDCV"/>
    <property type="match status" value="1"/>
</dbReference>
<evidence type="ECO:0000256" key="3">
    <source>
        <dbReference type="ARBA" id="ARBA00022475"/>
    </source>
</evidence>
<feature type="domain" description="ABC transmembrane type-1" evidence="9">
    <location>
        <begin position="89"/>
        <end position="299"/>
    </location>
</feature>